<keyword evidence="3" id="KW-1185">Reference proteome</keyword>
<reference evidence="2" key="2">
    <citation type="submission" date="2023-06" db="EMBL/GenBank/DDBJ databases">
        <authorList>
            <person name="Swenson N.G."/>
            <person name="Wegrzyn J.L."/>
            <person name="Mcevoy S.L."/>
        </authorList>
    </citation>
    <scope>NUCLEOTIDE SEQUENCE</scope>
    <source>
        <strain evidence="2">NS2018</strain>
        <tissue evidence="2">Leaf</tissue>
    </source>
</reference>
<evidence type="ECO:0000313" key="3">
    <source>
        <dbReference type="Proteomes" id="UP001168877"/>
    </source>
</evidence>
<name>A0AA39VUU2_ACESA</name>
<organism evidence="2 3">
    <name type="scientific">Acer saccharum</name>
    <name type="common">Sugar maple</name>
    <dbReference type="NCBI Taxonomy" id="4024"/>
    <lineage>
        <taxon>Eukaryota</taxon>
        <taxon>Viridiplantae</taxon>
        <taxon>Streptophyta</taxon>
        <taxon>Embryophyta</taxon>
        <taxon>Tracheophyta</taxon>
        <taxon>Spermatophyta</taxon>
        <taxon>Magnoliopsida</taxon>
        <taxon>eudicotyledons</taxon>
        <taxon>Gunneridae</taxon>
        <taxon>Pentapetalae</taxon>
        <taxon>rosids</taxon>
        <taxon>malvids</taxon>
        <taxon>Sapindales</taxon>
        <taxon>Sapindaceae</taxon>
        <taxon>Hippocastanoideae</taxon>
        <taxon>Acereae</taxon>
        <taxon>Acer</taxon>
    </lineage>
</organism>
<comment type="caution">
    <text evidence="2">The sequence shown here is derived from an EMBL/GenBank/DDBJ whole genome shotgun (WGS) entry which is preliminary data.</text>
</comment>
<feature type="compositionally biased region" description="Basic and acidic residues" evidence="1">
    <location>
        <begin position="89"/>
        <end position="108"/>
    </location>
</feature>
<sequence length="270" mass="30004">MYNHSTNRNVTKALTGGGAEFGSWLRAVPPVRVRDSKQKEYGETKAVDLESFEEDVEDEGNKVSSEKDLSGNNSRQLIEIDKLDFATEANKASREGYEENMRKEEKESLTYGEVVGDELEGMETDLGNATKNDNVRWLKDEVMDLGPAVDKGKEIGPSPKKLSARKLKRLAREATNPKSLMGLSSPIRKILLAKQKTKKGGYSRENSPVGKSPASKDRPLTASQISEIGSCKKRLILFEEMEDGKKRRIGMDDKPDIESVEPGSQARRTP</sequence>
<dbReference type="AlphaFoldDB" id="A0AA39VUU2"/>
<feature type="compositionally biased region" description="Basic and acidic residues" evidence="1">
    <location>
        <begin position="32"/>
        <end position="48"/>
    </location>
</feature>
<proteinExistence type="predicted"/>
<gene>
    <name evidence="2" type="ORF">LWI29_009149</name>
</gene>
<dbReference type="Proteomes" id="UP001168877">
    <property type="component" value="Unassembled WGS sequence"/>
</dbReference>
<dbReference type="EMBL" id="JAUESC010000003">
    <property type="protein sequence ID" value="KAK0599844.1"/>
    <property type="molecule type" value="Genomic_DNA"/>
</dbReference>
<accession>A0AA39VUU2</accession>
<evidence type="ECO:0000313" key="2">
    <source>
        <dbReference type="EMBL" id="KAK0599844.1"/>
    </source>
</evidence>
<feature type="compositionally biased region" description="Basic and acidic residues" evidence="1">
    <location>
        <begin position="243"/>
        <end position="257"/>
    </location>
</feature>
<feature type="region of interest" description="Disordered" evidence="1">
    <location>
        <begin position="242"/>
        <end position="270"/>
    </location>
</feature>
<reference evidence="2" key="1">
    <citation type="journal article" date="2022" name="Plant J.">
        <title>Strategies of tolerance reflected in two North American maple genomes.</title>
        <authorList>
            <person name="McEvoy S.L."/>
            <person name="Sezen U.U."/>
            <person name="Trouern-Trend A."/>
            <person name="McMahon S.M."/>
            <person name="Schaberg P.G."/>
            <person name="Yang J."/>
            <person name="Wegrzyn J.L."/>
            <person name="Swenson N.G."/>
        </authorList>
    </citation>
    <scope>NUCLEOTIDE SEQUENCE</scope>
    <source>
        <strain evidence="2">NS2018</strain>
    </source>
</reference>
<feature type="region of interest" description="Disordered" evidence="1">
    <location>
        <begin position="32"/>
        <end position="71"/>
    </location>
</feature>
<evidence type="ECO:0000256" key="1">
    <source>
        <dbReference type="SAM" id="MobiDB-lite"/>
    </source>
</evidence>
<feature type="compositionally biased region" description="Basic and acidic residues" evidence="1">
    <location>
        <begin position="59"/>
        <end position="69"/>
    </location>
</feature>
<feature type="region of interest" description="Disordered" evidence="1">
    <location>
        <begin position="89"/>
        <end position="112"/>
    </location>
</feature>
<feature type="region of interest" description="Disordered" evidence="1">
    <location>
        <begin position="194"/>
        <end position="225"/>
    </location>
</feature>
<protein>
    <submittedName>
        <fullName evidence="2">Uncharacterized protein</fullName>
    </submittedName>
</protein>